<organism evidence="1 2">
    <name type="scientific">Vararia minispora EC-137</name>
    <dbReference type="NCBI Taxonomy" id="1314806"/>
    <lineage>
        <taxon>Eukaryota</taxon>
        <taxon>Fungi</taxon>
        <taxon>Dikarya</taxon>
        <taxon>Basidiomycota</taxon>
        <taxon>Agaricomycotina</taxon>
        <taxon>Agaricomycetes</taxon>
        <taxon>Russulales</taxon>
        <taxon>Lachnocladiaceae</taxon>
        <taxon>Vararia</taxon>
    </lineage>
</organism>
<accession>A0ACB8QJD3</accession>
<name>A0ACB8QJD3_9AGAM</name>
<dbReference type="EMBL" id="MU273569">
    <property type="protein sequence ID" value="KAI0031745.1"/>
    <property type="molecule type" value="Genomic_DNA"/>
</dbReference>
<protein>
    <submittedName>
        <fullName evidence="1">Uncharacterized protein</fullName>
    </submittedName>
</protein>
<proteinExistence type="predicted"/>
<comment type="caution">
    <text evidence="1">The sequence shown here is derived from an EMBL/GenBank/DDBJ whole genome shotgun (WGS) entry which is preliminary data.</text>
</comment>
<reference evidence="1" key="2">
    <citation type="journal article" date="2022" name="New Phytol.">
        <title>Evolutionary transition to the ectomycorrhizal habit in the genomes of a hyperdiverse lineage of mushroom-forming fungi.</title>
        <authorList>
            <person name="Looney B."/>
            <person name="Miyauchi S."/>
            <person name="Morin E."/>
            <person name="Drula E."/>
            <person name="Courty P.E."/>
            <person name="Kohler A."/>
            <person name="Kuo A."/>
            <person name="LaButti K."/>
            <person name="Pangilinan J."/>
            <person name="Lipzen A."/>
            <person name="Riley R."/>
            <person name="Andreopoulos W."/>
            <person name="He G."/>
            <person name="Johnson J."/>
            <person name="Nolan M."/>
            <person name="Tritt A."/>
            <person name="Barry K.W."/>
            <person name="Grigoriev I.V."/>
            <person name="Nagy L.G."/>
            <person name="Hibbett D."/>
            <person name="Henrissat B."/>
            <person name="Matheny P.B."/>
            <person name="Labbe J."/>
            <person name="Martin F.M."/>
        </authorList>
    </citation>
    <scope>NUCLEOTIDE SEQUENCE</scope>
    <source>
        <strain evidence="1">EC-137</strain>
    </source>
</reference>
<dbReference type="Proteomes" id="UP000814128">
    <property type="component" value="Unassembled WGS sequence"/>
</dbReference>
<sequence length="135" mass="14387">MTIRVETGYQPPSTDGIPALALQAICLVNSYMLWIGITEEDGPDAAIAAGKLTADWACAIPPIGVSFNDTSATSLLRSSSSDLSLSVSQRLARRFKKQIFLSIDIPASLASSSQGARAILEAEKFLVKTLKELES</sequence>
<gene>
    <name evidence="1" type="ORF">K488DRAFT_51444</name>
</gene>
<reference evidence="1" key="1">
    <citation type="submission" date="2021-02" db="EMBL/GenBank/DDBJ databases">
        <authorList>
            <consortium name="DOE Joint Genome Institute"/>
            <person name="Ahrendt S."/>
            <person name="Looney B.P."/>
            <person name="Miyauchi S."/>
            <person name="Morin E."/>
            <person name="Drula E."/>
            <person name="Courty P.E."/>
            <person name="Chicoki N."/>
            <person name="Fauchery L."/>
            <person name="Kohler A."/>
            <person name="Kuo A."/>
            <person name="Labutti K."/>
            <person name="Pangilinan J."/>
            <person name="Lipzen A."/>
            <person name="Riley R."/>
            <person name="Andreopoulos W."/>
            <person name="He G."/>
            <person name="Johnson J."/>
            <person name="Barry K.W."/>
            <person name="Grigoriev I.V."/>
            <person name="Nagy L."/>
            <person name="Hibbett D."/>
            <person name="Henrissat B."/>
            <person name="Matheny P.B."/>
            <person name="Labbe J."/>
            <person name="Martin F."/>
        </authorList>
    </citation>
    <scope>NUCLEOTIDE SEQUENCE</scope>
    <source>
        <strain evidence="1">EC-137</strain>
    </source>
</reference>
<evidence type="ECO:0000313" key="2">
    <source>
        <dbReference type="Proteomes" id="UP000814128"/>
    </source>
</evidence>
<keyword evidence="2" id="KW-1185">Reference proteome</keyword>
<evidence type="ECO:0000313" key="1">
    <source>
        <dbReference type="EMBL" id="KAI0031745.1"/>
    </source>
</evidence>